<dbReference type="NCBIfam" id="TIGR00237">
    <property type="entry name" value="xseA"/>
    <property type="match status" value="1"/>
</dbReference>
<keyword evidence="2 5" id="KW-0540">Nuclease</keyword>
<evidence type="ECO:0000256" key="5">
    <source>
        <dbReference type="HAMAP-Rule" id="MF_00378"/>
    </source>
</evidence>
<dbReference type="GO" id="GO:0003676">
    <property type="term" value="F:nucleic acid binding"/>
    <property type="evidence" value="ECO:0007669"/>
    <property type="project" value="InterPro"/>
</dbReference>
<evidence type="ECO:0000256" key="6">
    <source>
        <dbReference type="RuleBase" id="RU004355"/>
    </source>
</evidence>
<evidence type="ECO:0000313" key="11">
    <source>
        <dbReference type="Proteomes" id="UP000243547"/>
    </source>
</evidence>
<dbReference type="Pfam" id="PF02601">
    <property type="entry name" value="Exonuc_VII_L"/>
    <property type="match status" value="1"/>
</dbReference>
<evidence type="ECO:0000256" key="3">
    <source>
        <dbReference type="ARBA" id="ARBA00022801"/>
    </source>
</evidence>
<dbReference type="PANTHER" id="PTHR30008">
    <property type="entry name" value="EXODEOXYRIBONUCLEASE 7 LARGE SUBUNIT"/>
    <property type="match status" value="1"/>
</dbReference>
<gene>
    <name evidence="5" type="primary">xseA</name>
    <name evidence="10" type="ORF">SAMN02745227_00392</name>
</gene>
<evidence type="ECO:0000259" key="9">
    <source>
        <dbReference type="Pfam" id="PF13742"/>
    </source>
</evidence>
<dbReference type="InterPro" id="IPR025824">
    <property type="entry name" value="OB-fold_nuc-bd_dom"/>
</dbReference>
<dbReference type="CDD" id="cd04489">
    <property type="entry name" value="ExoVII_LU_OBF"/>
    <property type="match status" value="1"/>
</dbReference>
<dbReference type="GO" id="GO:0005737">
    <property type="term" value="C:cytoplasm"/>
    <property type="evidence" value="ECO:0007669"/>
    <property type="project" value="UniProtKB-SubCell"/>
</dbReference>
<accession>A0A1M6L6I7</accession>
<proteinExistence type="inferred from homology"/>
<organism evidence="10 11">
    <name type="scientific">Anaerobranca californiensis DSM 14826</name>
    <dbReference type="NCBI Taxonomy" id="1120989"/>
    <lineage>
        <taxon>Bacteria</taxon>
        <taxon>Bacillati</taxon>
        <taxon>Bacillota</taxon>
        <taxon>Clostridia</taxon>
        <taxon>Eubacteriales</taxon>
        <taxon>Proteinivoracaceae</taxon>
        <taxon>Anaerobranca</taxon>
    </lineage>
</organism>
<dbReference type="HAMAP" id="MF_00378">
    <property type="entry name" value="Exonuc_7_L"/>
    <property type="match status" value="1"/>
</dbReference>
<dbReference type="GO" id="GO:0009318">
    <property type="term" value="C:exodeoxyribonuclease VII complex"/>
    <property type="evidence" value="ECO:0007669"/>
    <property type="project" value="UniProtKB-UniRule"/>
</dbReference>
<keyword evidence="1 5" id="KW-0963">Cytoplasm</keyword>
<evidence type="ECO:0000256" key="4">
    <source>
        <dbReference type="ARBA" id="ARBA00022839"/>
    </source>
</evidence>
<dbReference type="GO" id="GO:0008855">
    <property type="term" value="F:exodeoxyribonuclease VII activity"/>
    <property type="evidence" value="ECO:0007669"/>
    <property type="project" value="UniProtKB-UniRule"/>
</dbReference>
<dbReference type="AlphaFoldDB" id="A0A1M6L6I7"/>
<dbReference type="OrthoDB" id="9802795at2"/>
<keyword evidence="3 5" id="KW-0378">Hydrolase</keyword>
<evidence type="ECO:0000256" key="7">
    <source>
        <dbReference type="SAM" id="Coils"/>
    </source>
</evidence>
<keyword evidence="11" id="KW-1185">Reference proteome</keyword>
<comment type="catalytic activity">
    <reaction evidence="5 6">
        <text>Exonucleolytic cleavage in either 5'- to 3'- or 3'- to 5'-direction to yield nucleoside 5'-phosphates.</text>
        <dbReference type="EC" id="3.1.11.6"/>
    </reaction>
</comment>
<dbReference type="GO" id="GO:0006308">
    <property type="term" value="P:DNA catabolic process"/>
    <property type="evidence" value="ECO:0007669"/>
    <property type="project" value="UniProtKB-UniRule"/>
</dbReference>
<keyword evidence="4 5" id="KW-0269">Exonuclease</keyword>
<dbReference type="Pfam" id="PF13742">
    <property type="entry name" value="tRNA_anti_2"/>
    <property type="match status" value="1"/>
</dbReference>
<evidence type="ECO:0000313" key="10">
    <source>
        <dbReference type="EMBL" id="SHJ66831.1"/>
    </source>
</evidence>
<feature type="coiled-coil region" evidence="7">
    <location>
        <begin position="265"/>
        <end position="304"/>
    </location>
</feature>
<keyword evidence="7" id="KW-0175">Coiled coil</keyword>
<comment type="similarity">
    <text evidence="5 6">Belongs to the XseA family.</text>
</comment>
<dbReference type="Proteomes" id="UP000243547">
    <property type="component" value="Unassembled WGS sequence"/>
</dbReference>
<comment type="subunit">
    <text evidence="5">Heterooligomer composed of large and small subunits.</text>
</comment>
<comment type="function">
    <text evidence="5">Bidirectionally degrades single-stranded DNA into large acid-insoluble oligonucleotides, which are then degraded further into small acid-soluble oligonucleotides.</text>
</comment>
<feature type="domain" description="Exonuclease VII large subunit C-terminal" evidence="8">
    <location>
        <begin position="124"/>
        <end position="333"/>
    </location>
</feature>
<dbReference type="InterPro" id="IPR020579">
    <property type="entry name" value="Exonuc_VII_lsu_C"/>
</dbReference>
<dbReference type="EC" id="3.1.11.6" evidence="5"/>
<comment type="subcellular location">
    <subcellularLocation>
        <location evidence="5 6">Cytoplasm</location>
    </subcellularLocation>
</comment>
<dbReference type="InterPro" id="IPR003753">
    <property type="entry name" value="Exonuc_VII_L"/>
</dbReference>
<reference evidence="11" key="1">
    <citation type="submission" date="2016-11" db="EMBL/GenBank/DDBJ databases">
        <authorList>
            <person name="Varghese N."/>
            <person name="Submissions S."/>
        </authorList>
    </citation>
    <scope>NUCLEOTIDE SEQUENCE [LARGE SCALE GENOMIC DNA]</scope>
    <source>
        <strain evidence="11">DSM 14826</strain>
    </source>
</reference>
<evidence type="ECO:0000256" key="1">
    <source>
        <dbReference type="ARBA" id="ARBA00022490"/>
    </source>
</evidence>
<dbReference type="EMBL" id="FRAI01000005">
    <property type="protein sequence ID" value="SHJ66831.1"/>
    <property type="molecule type" value="Genomic_DNA"/>
</dbReference>
<evidence type="ECO:0000256" key="2">
    <source>
        <dbReference type="ARBA" id="ARBA00022722"/>
    </source>
</evidence>
<protein>
    <recommendedName>
        <fullName evidence="5">Exodeoxyribonuclease 7 large subunit</fullName>
        <ecNumber evidence="5">3.1.11.6</ecNumber>
    </recommendedName>
    <alternativeName>
        <fullName evidence="5">Exodeoxyribonuclease VII large subunit</fullName>
        <shortName evidence="5">Exonuclease VII large subunit</shortName>
    </alternativeName>
</protein>
<dbReference type="STRING" id="1120989.SAMN02745227_00392"/>
<sequence length="401" mass="45295">MFKSPITVSQLTTIIKELLEEEPLLRDIAVKGEISNFKKHNSGHLYFTLKDNQSVIKVVMFKYNTKHLKFMPQDGQQVIITGYVGVYPEGGSYQLYASSLHSIGEGDLTIAFNQLKEKLEKEGLFSETNKRPIPQFPQKIGVVTGDNSAALRDILITLKNRNPLVEVVVATCLVQGAYAKYDIVSKLESLGKRTDIDLIILARGGGSLEDLWPFNEEEVARAIFNCPIPIITGIGHETDFTIADFVADKRAATPTAAAQQAVLDLQELNGQLVIYESSLKNFLRKNLSRQKERLMELNSRLVIQRPLTILNPFYQNLDLLQRDLLNGYNNIINFYKKALLAEENKILSLSPNEVLKRGYAFIKLRNKILKSIKEVEVDEEIEVSLADGKLWCKILEKIEVK</sequence>
<dbReference type="PANTHER" id="PTHR30008:SF0">
    <property type="entry name" value="EXODEOXYRIBONUCLEASE 7 LARGE SUBUNIT"/>
    <property type="match status" value="1"/>
</dbReference>
<evidence type="ECO:0000259" key="8">
    <source>
        <dbReference type="Pfam" id="PF02601"/>
    </source>
</evidence>
<dbReference type="RefSeq" id="WP_072905784.1">
    <property type="nucleotide sequence ID" value="NZ_FRAI01000005.1"/>
</dbReference>
<name>A0A1M6L6I7_9FIRM</name>
<feature type="domain" description="OB-fold nucleic acid binding" evidence="9">
    <location>
        <begin position="6"/>
        <end position="100"/>
    </location>
</feature>